<evidence type="ECO:0000256" key="9">
    <source>
        <dbReference type="PROSITE-ProRule" id="PRU01240"/>
    </source>
</evidence>
<evidence type="ECO:0000256" key="2">
    <source>
        <dbReference type="ARBA" id="ARBA00022512"/>
    </source>
</evidence>
<keyword evidence="7 9" id="KW-0720">Serine protease</keyword>
<keyword evidence="5 11" id="KW-0732">Signal</keyword>
<feature type="active site" description="Charge relay system" evidence="8 9">
    <location>
        <position position="226"/>
    </location>
</feature>
<dbReference type="STRING" id="1195246.AGRI_13141"/>
<dbReference type="PROSITE" id="PS00136">
    <property type="entry name" value="SUBTILASE_ASP"/>
    <property type="match status" value="1"/>
</dbReference>
<protein>
    <submittedName>
        <fullName evidence="15">Peptidase S8 and S53 subtilisin kexin sedolisin</fullName>
    </submittedName>
</protein>
<dbReference type="InterPro" id="IPR023828">
    <property type="entry name" value="Peptidase_S8_Ser-AS"/>
</dbReference>
<dbReference type="RefSeq" id="WP_008985412.1">
    <property type="nucleotide sequence ID" value="NZ_AKKU01000025.1"/>
</dbReference>
<evidence type="ECO:0000313" key="16">
    <source>
        <dbReference type="Proteomes" id="UP000035062"/>
    </source>
</evidence>
<dbReference type="InterPro" id="IPR046450">
    <property type="entry name" value="PA_dom_sf"/>
</dbReference>
<dbReference type="PROSITE" id="PS51892">
    <property type="entry name" value="SUBTILASE"/>
    <property type="match status" value="1"/>
</dbReference>
<evidence type="ECO:0000256" key="3">
    <source>
        <dbReference type="ARBA" id="ARBA00022525"/>
    </source>
</evidence>
<keyword evidence="16" id="KW-1185">Reference proteome</keyword>
<dbReference type="InterPro" id="IPR023827">
    <property type="entry name" value="Peptidase_S8_Asp-AS"/>
</dbReference>
<evidence type="ECO:0000256" key="6">
    <source>
        <dbReference type="ARBA" id="ARBA00022801"/>
    </source>
</evidence>
<keyword evidence="3" id="KW-0964">Secreted</keyword>
<feature type="domain" description="Peptidase S8/S53" evidence="12">
    <location>
        <begin position="155"/>
        <end position="581"/>
    </location>
</feature>
<proteinExistence type="inferred from homology"/>
<dbReference type="AlphaFoldDB" id="I9DQ46"/>
<dbReference type="GO" id="GO:0016020">
    <property type="term" value="C:membrane"/>
    <property type="evidence" value="ECO:0007669"/>
    <property type="project" value="InterPro"/>
</dbReference>
<dbReference type="SUPFAM" id="SSF52025">
    <property type="entry name" value="PA domain"/>
    <property type="match status" value="1"/>
</dbReference>
<feature type="chain" id="PRO_5003719909" evidence="11">
    <location>
        <begin position="30"/>
        <end position="856"/>
    </location>
</feature>
<dbReference type="PANTHER" id="PTHR43806:SF66">
    <property type="entry name" value="SERIN ENDOPEPTIDASE"/>
    <property type="match status" value="1"/>
</dbReference>
<evidence type="ECO:0000256" key="8">
    <source>
        <dbReference type="PIRSR" id="PIRSR615500-1"/>
    </source>
</evidence>
<dbReference type="PROSITE" id="PS00137">
    <property type="entry name" value="SUBTILASE_HIS"/>
    <property type="match status" value="1"/>
</dbReference>
<sequence length="856" mass="89691">MSYQKHFKVARNRLTLACMLALGLPCAAAEQLNISDSESTNLWFIELSDKPVAGGNSKSNVRAAQNKFKDAARDADLSFVEKRRFETLFNGFSVEISAANRAKLMQIPGVKAIYPVEVFHAPAVESSEGGSAADMAVALGMTGANFAQNSMNLDGTGIKVAIIDSGIDIDHPDFGGSGSNGSTSFPTTRIAYGYDFVGDAFNADPSSATYNPVPTPDFNPDDCGGHGTHVAGIVGANGRVKGVAPNVTLGAYRVFGCAGSTSADIIIEAMEKAYNDGMHIVNMSLGAAFQWPQYPTAQAADRLVEKGVVVVASIGNSGANGLYSAGVPGLGEHVIGVASYDNLGSAQQIATVNNRDIPYNIMTFSGMAPTTGSSDVVFIGQACNTDPLLANPAGKTALAVRGVCPFGEKAANAIAAGATSVVIHNNAAGTFSGTLGAPLGNGSVPVVAITQQDGLFIRSQENPVLNWTNRMVVTPSATGGRISSFSSYGLSPDLQLKPDLGAPGGSIFSTYPMEAGGFATLGGTSMSSPHVAGAAALLLQNNPQIPAMSMRNILQNSAEPKLWSGNPALGFLDMVHRQGAGMINVASSANATTYITPGKIAAGEGEAGPFTQRLTVSNSGSEAVTYQLSSVNALSTGGVITPSFFQGNASVSFSSDTLTVPAGGSTTVDVTINPATTPVNGQYGGYIVFTPQAAGQVYRVPFAGFVGDYQGIQILTPTANGFPWLATLNGNTFSRCLESCTYSMQGTDMPWFLMHFDHHARYMEMNILHAATKRPVHPVFHKTNVMEYLPRNSTATGFFNYTWDGTRLHSNGGKGKTMEVPNGDYVLEIRVLKALGDKNNPAHWEVWMSPVISIQR</sequence>
<dbReference type="PRINTS" id="PR00723">
    <property type="entry name" value="SUBTILISIN"/>
</dbReference>
<feature type="active site" description="Charge relay system" evidence="8 9">
    <location>
        <position position="525"/>
    </location>
</feature>
<dbReference type="InterPro" id="IPR003137">
    <property type="entry name" value="PA_domain"/>
</dbReference>
<dbReference type="Proteomes" id="UP000035062">
    <property type="component" value="Unassembled WGS sequence"/>
</dbReference>
<name>I9DQ46_9ALTE</name>
<dbReference type="Gene3D" id="2.60.40.1710">
    <property type="entry name" value="Subtilisin-like superfamily"/>
    <property type="match status" value="1"/>
</dbReference>
<dbReference type="InterPro" id="IPR010435">
    <property type="entry name" value="C5a/SBT2-like_Fn3"/>
</dbReference>
<reference evidence="15 16" key="1">
    <citation type="journal article" date="2012" name="J. Bacteriol.">
        <title>Genome Sequence of Pectin-Degrading Alishewanella agri, Isolated from Landfill Soil.</title>
        <authorList>
            <person name="Kim J."/>
            <person name="Jung J."/>
            <person name="Sung J.S."/>
            <person name="Chun J."/>
            <person name="Park W."/>
        </authorList>
    </citation>
    <scope>NUCLEOTIDE SEQUENCE [LARGE SCALE GENOMIC DNA]</scope>
    <source>
        <strain evidence="15 16">BL06</strain>
    </source>
</reference>
<dbReference type="InterPro" id="IPR036852">
    <property type="entry name" value="Peptidase_S8/S53_dom_sf"/>
</dbReference>
<dbReference type="eggNOG" id="COG1404">
    <property type="taxonomic scope" value="Bacteria"/>
</dbReference>
<evidence type="ECO:0000256" key="5">
    <source>
        <dbReference type="ARBA" id="ARBA00022729"/>
    </source>
</evidence>
<evidence type="ECO:0000256" key="10">
    <source>
        <dbReference type="RuleBase" id="RU003355"/>
    </source>
</evidence>
<dbReference type="Pfam" id="PF00082">
    <property type="entry name" value="Peptidase_S8"/>
    <property type="match status" value="1"/>
</dbReference>
<feature type="active site" description="Charge relay system" evidence="8 9">
    <location>
        <position position="164"/>
    </location>
</feature>
<dbReference type="GO" id="GO:0006508">
    <property type="term" value="P:proteolysis"/>
    <property type="evidence" value="ECO:0007669"/>
    <property type="project" value="UniProtKB-KW"/>
</dbReference>
<evidence type="ECO:0000256" key="7">
    <source>
        <dbReference type="ARBA" id="ARBA00022825"/>
    </source>
</evidence>
<dbReference type="SUPFAM" id="SSF52743">
    <property type="entry name" value="Subtilisin-like"/>
    <property type="match status" value="1"/>
</dbReference>
<dbReference type="GO" id="GO:0004252">
    <property type="term" value="F:serine-type endopeptidase activity"/>
    <property type="evidence" value="ECO:0007669"/>
    <property type="project" value="UniProtKB-UniRule"/>
</dbReference>
<dbReference type="PROSITE" id="PS00138">
    <property type="entry name" value="SUBTILASE_SER"/>
    <property type="match status" value="1"/>
</dbReference>
<dbReference type="InterPro" id="IPR034187">
    <property type="entry name" value="Peptidases_S8_5"/>
</dbReference>
<keyword evidence="4 9" id="KW-0645">Protease</keyword>
<accession>I9DQ46</accession>
<keyword evidence="6 9" id="KW-0378">Hydrolase</keyword>
<keyword evidence="2" id="KW-0134">Cell wall</keyword>
<comment type="similarity">
    <text evidence="1 9 10">Belongs to the peptidase S8 family.</text>
</comment>
<evidence type="ECO:0000313" key="15">
    <source>
        <dbReference type="EMBL" id="EIW88150.1"/>
    </source>
</evidence>
<dbReference type="InterPro" id="IPR015500">
    <property type="entry name" value="Peptidase_S8_subtilisin-rel"/>
</dbReference>
<dbReference type="InterPro" id="IPR050131">
    <property type="entry name" value="Peptidase_S8_subtilisin-like"/>
</dbReference>
<dbReference type="Gene3D" id="3.40.50.200">
    <property type="entry name" value="Peptidase S8/S53 domain"/>
    <property type="match status" value="1"/>
</dbReference>
<dbReference type="CDD" id="cd07489">
    <property type="entry name" value="Peptidases_S8_5"/>
    <property type="match status" value="1"/>
</dbReference>
<dbReference type="EMBL" id="AKKU01000025">
    <property type="protein sequence ID" value="EIW88150.1"/>
    <property type="molecule type" value="Genomic_DNA"/>
</dbReference>
<evidence type="ECO:0000259" key="14">
    <source>
        <dbReference type="Pfam" id="PF06280"/>
    </source>
</evidence>
<gene>
    <name evidence="15" type="ORF">AGRI_13141</name>
</gene>
<dbReference type="Gene3D" id="3.50.30.30">
    <property type="match status" value="1"/>
</dbReference>
<feature type="signal peptide" evidence="11">
    <location>
        <begin position="1"/>
        <end position="29"/>
    </location>
</feature>
<dbReference type="Pfam" id="PF02225">
    <property type="entry name" value="PA"/>
    <property type="match status" value="1"/>
</dbReference>
<dbReference type="PATRIC" id="fig|1195246.3.peg.2610"/>
<evidence type="ECO:0000259" key="12">
    <source>
        <dbReference type="Pfam" id="PF00082"/>
    </source>
</evidence>
<evidence type="ECO:0000256" key="11">
    <source>
        <dbReference type="SAM" id="SignalP"/>
    </source>
</evidence>
<feature type="domain" description="C5a peptidase/Subtilisin-like protease SBT2-like Fn3-like" evidence="14">
    <location>
        <begin position="610"/>
        <end position="702"/>
    </location>
</feature>
<dbReference type="GO" id="GO:0005615">
    <property type="term" value="C:extracellular space"/>
    <property type="evidence" value="ECO:0007669"/>
    <property type="project" value="TreeGrafter"/>
</dbReference>
<organism evidence="15 16">
    <name type="scientific">Alishewanella agri BL06</name>
    <dbReference type="NCBI Taxonomy" id="1195246"/>
    <lineage>
        <taxon>Bacteria</taxon>
        <taxon>Pseudomonadati</taxon>
        <taxon>Pseudomonadota</taxon>
        <taxon>Gammaproteobacteria</taxon>
        <taxon>Alteromonadales</taxon>
        <taxon>Alteromonadaceae</taxon>
        <taxon>Alishewanella</taxon>
    </lineage>
</organism>
<evidence type="ECO:0000256" key="4">
    <source>
        <dbReference type="ARBA" id="ARBA00022670"/>
    </source>
</evidence>
<evidence type="ECO:0000259" key="13">
    <source>
        <dbReference type="Pfam" id="PF02225"/>
    </source>
</evidence>
<dbReference type="Pfam" id="PF06280">
    <property type="entry name" value="fn3_5"/>
    <property type="match status" value="1"/>
</dbReference>
<dbReference type="PANTHER" id="PTHR43806">
    <property type="entry name" value="PEPTIDASE S8"/>
    <property type="match status" value="1"/>
</dbReference>
<dbReference type="InterPro" id="IPR022398">
    <property type="entry name" value="Peptidase_S8_His-AS"/>
</dbReference>
<dbReference type="InterPro" id="IPR000209">
    <property type="entry name" value="Peptidase_S8/S53_dom"/>
</dbReference>
<comment type="caution">
    <text evidence="15">The sequence shown here is derived from an EMBL/GenBank/DDBJ whole genome shotgun (WGS) entry which is preliminary data.</text>
</comment>
<feature type="domain" description="PA" evidence="13">
    <location>
        <begin position="391"/>
        <end position="455"/>
    </location>
</feature>
<evidence type="ECO:0000256" key="1">
    <source>
        <dbReference type="ARBA" id="ARBA00011073"/>
    </source>
</evidence>